<proteinExistence type="inferred from homology"/>
<comment type="caution">
    <text evidence="9">The sequence shown here is derived from an EMBL/GenBank/DDBJ whole genome shotgun (WGS) entry which is preliminary data.</text>
</comment>
<dbReference type="InterPro" id="IPR010930">
    <property type="entry name" value="Flg_bb/hook_C_dom"/>
</dbReference>
<dbReference type="GO" id="GO:0071978">
    <property type="term" value="P:bacterial-type flagellum-dependent swarming motility"/>
    <property type="evidence" value="ECO:0007669"/>
    <property type="project" value="TreeGrafter"/>
</dbReference>
<dbReference type="EMBL" id="SRIB01000008">
    <property type="protein sequence ID" value="TFZ39914.1"/>
    <property type="molecule type" value="Genomic_DNA"/>
</dbReference>
<sequence>MSVFKSLQINASGLSLERLKMDIISTNIANINTTRAENGEAYRRKVVTFSENLEKEIDRTSGIRKNVSSGVKVDGIEEDQTEFRIVYDPTHPDADENGYVQMPNVNIVDEMIALINTQRAYEANVTCLNANKAILKKALDISKG</sequence>
<evidence type="ECO:0000259" key="8">
    <source>
        <dbReference type="Pfam" id="PF06429"/>
    </source>
</evidence>
<evidence type="ECO:0000256" key="2">
    <source>
        <dbReference type="ARBA" id="ARBA00009677"/>
    </source>
</evidence>
<comment type="subunit">
    <text evidence="5 6">The basal body constitutes a major portion of the flagellar organelle and consists of four rings (L,P,S, and M) mounted on a central rod. The rod consists of about 26 subunits of FlgG in the distal portion, and FlgB, FlgC and FlgF are thought to build up the proximal portion of the rod with about 6 subunits each.</text>
</comment>
<evidence type="ECO:0000313" key="10">
    <source>
        <dbReference type="Proteomes" id="UP000298381"/>
    </source>
</evidence>
<keyword evidence="9" id="KW-0966">Cell projection</keyword>
<protein>
    <recommendedName>
        <fullName evidence="3 6">Flagellar basal-body rod protein FlgC</fullName>
    </recommendedName>
</protein>
<accession>A0A4Z0D5D5</accession>
<keyword evidence="9" id="KW-0969">Cilium</keyword>
<dbReference type="PROSITE" id="PS00588">
    <property type="entry name" value="FLAGELLA_BB_ROD"/>
    <property type="match status" value="1"/>
</dbReference>
<gene>
    <name evidence="9" type="primary">flgC</name>
    <name evidence="9" type="ORF">E4100_06530</name>
</gene>
<dbReference type="RefSeq" id="WP_135271230.1">
    <property type="nucleotide sequence ID" value="NZ_SRIB01000008.1"/>
</dbReference>
<dbReference type="PANTHER" id="PTHR30435">
    <property type="entry name" value="FLAGELLAR PROTEIN"/>
    <property type="match status" value="1"/>
</dbReference>
<evidence type="ECO:0000256" key="3">
    <source>
        <dbReference type="ARBA" id="ARBA00017941"/>
    </source>
</evidence>
<comment type="similarity">
    <text evidence="2">Belongs to the flagella basal body rod proteins family.</text>
</comment>
<comment type="subcellular location">
    <subcellularLocation>
        <location evidence="1 6">Bacterial flagellum basal body</location>
    </subcellularLocation>
</comment>
<dbReference type="AlphaFoldDB" id="A0A4Z0D5D5"/>
<keyword evidence="4 6" id="KW-0975">Bacterial flagellum</keyword>
<keyword evidence="9" id="KW-0282">Flagellum</keyword>
<evidence type="ECO:0000256" key="5">
    <source>
        <dbReference type="ARBA" id="ARBA00025933"/>
    </source>
</evidence>
<dbReference type="OrthoDB" id="9794148at2"/>
<feature type="domain" description="Flagellar basal body rod protein N-terminal" evidence="7">
    <location>
        <begin position="7"/>
        <end position="36"/>
    </location>
</feature>
<dbReference type="Pfam" id="PF00460">
    <property type="entry name" value="Flg_bb_rod"/>
    <property type="match status" value="1"/>
</dbReference>
<evidence type="ECO:0000256" key="6">
    <source>
        <dbReference type="RuleBase" id="RU362062"/>
    </source>
</evidence>
<dbReference type="GO" id="GO:0030694">
    <property type="term" value="C:bacterial-type flagellum basal body, rod"/>
    <property type="evidence" value="ECO:0007669"/>
    <property type="project" value="UniProtKB-UniRule"/>
</dbReference>
<dbReference type="InterPro" id="IPR006299">
    <property type="entry name" value="FlgC"/>
</dbReference>
<dbReference type="Proteomes" id="UP000298381">
    <property type="component" value="Unassembled WGS sequence"/>
</dbReference>
<reference evidence="9 10" key="1">
    <citation type="submission" date="2019-03" db="EMBL/GenBank/DDBJ databases">
        <title>Draft genome sequence data and analysis of a Fermenting Bacterium, Soehngenia longevitae strain 1933PT, isolated from petroleum reservoir in Azerbaijan.</title>
        <authorList>
            <person name="Grouzdev D.S."/>
            <person name="Bidzhieva S.K."/>
            <person name="Sokolova D.S."/>
            <person name="Tourova T.P."/>
            <person name="Poltaraus A.B."/>
            <person name="Nazina T.N."/>
        </authorList>
    </citation>
    <scope>NUCLEOTIDE SEQUENCE [LARGE SCALE GENOMIC DNA]</scope>
    <source>
        <strain evidence="9 10">1933P</strain>
    </source>
</reference>
<name>A0A4Z0D5D5_9FIRM</name>
<dbReference type="Pfam" id="PF06429">
    <property type="entry name" value="Flg_bbr_C"/>
    <property type="match status" value="1"/>
</dbReference>
<evidence type="ECO:0000256" key="4">
    <source>
        <dbReference type="ARBA" id="ARBA00023143"/>
    </source>
</evidence>
<evidence type="ECO:0000259" key="7">
    <source>
        <dbReference type="Pfam" id="PF00460"/>
    </source>
</evidence>
<feature type="domain" description="Flagellar basal-body/hook protein C-terminal" evidence="8">
    <location>
        <begin position="97"/>
        <end position="140"/>
    </location>
</feature>
<evidence type="ECO:0000256" key="1">
    <source>
        <dbReference type="ARBA" id="ARBA00004117"/>
    </source>
</evidence>
<dbReference type="InterPro" id="IPR001444">
    <property type="entry name" value="Flag_bb_rod_N"/>
</dbReference>
<dbReference type="PANTHER" id="PTHR30435:SF2">
    <property type="entry name" value="FLAGELLAR BASAL-BODY ROD PROTEIN FLGC"/>
    <property type="match status" value="1"/>
</dbReference>
<keyword evidence="10" id="KW-1185">Reference proteome</keyword>
<dbReference type="NCBIfam" id="TIGR01395">
    <property type="entry name" value="FlgC"/>
    <property type="match status" value="1"/>
</dbReference>
<evidence type="ECO:0000313" key="9">
    <source>
        <dbReference type="EMBL" id="TFZ39914.1"/>
    </source>
</evidence>
<organism evidence="9 10">
    <name type="scientific">Soehngenia longivitae</name>
    <dbReference type="NCBI Taxonomy" id="2562294"/>
    <lineage>
        <taxon>Bacteria</taxon>
        <taxon>Bacillati</taxon>
        <taxon>Bacillota</taxon>
        <taxon>Tissierellia</taxon>
        <taxon>Tissierellales</taxon>
        <taxon>Tissierellaceae</taxon>
        <taxon>Soehngenia</taxon>
    </lineage>
</organism>
<dbReference type="InterPro" id="IPR019776">
    <property type="entry name" value="Flagellar_basal_body_rod_CS"/>
</dbReference>